<dbReference type="EMBL" id="GBXM01000676">
    <property type="protein sequence ID" value="JAI07902.1"/>
    <property type="molecule type" value="Transcribed_RNA"/>
</dbReference>
<protein>
    <submittedName>
        <fullName evidence="1">Uncharacterized protein</fullName>
    </submittedName>
</protein>
<dbReference type="AlphaFoldDB" id="A0A0E9XZQ7"/>
<evidence type="ECO:0000313" key="1">
    <source>
        <dbReference type="EMBL" id="JAI07902.1"/>
    </source>
</evidence>
<reference evidence="1" key="2">
    <citation type="journal article" date="2015" name="Fish Shellfish Immunol.">
        <title>Early steps in the European eel (Anguilla anguilla)-Vibrio vulnificus interaction in the gills: Role of the RtxA13 toxin.</title>
        <authorList>
            <person name="Callol A."/>
            <person name="Pajuelo D."/>
            <person name="Ebbesson L."/>
            <person name="Teles M."/>
            <person name="MacKenzie S."/>
            <person name="Amaro C."/>
        </authorList>
    </citation>
    <scope>NUCLEOTIDE SEQUENCE</scope>
</reference>
<organism evidence="1">
    <name type="scientific">Anguilla anguilla</name>
    <name type="common">European freshwater eel</name>
    <name type="synonym">Muraena anguilla</name>
    <dbReference type="NCBI Taxonomy" id="7936"/>
    <lineage>
        <taxon>Eukaryota</taxon>
        <taxon>Metazoa</taxon>
        <taxon>Chordata</taxon>
        <taxon>Craniata</taxon>
        <taxon>Vertebrata</taxon>
        <taxon>Euteleostomi</taxon>
        <taxon>Actinopterygii</taxon>
        <taxon>Neopterygii</taxon>
        <taxon>Teleostei</taxon>
        <taxon>Anguilliformes</taxon>
        <taxon>Anguillidae</taxon>
        <taxon>Anguilla</taxon>
    </lineage>
</organism>
<accession>A0A0E9XZQ7</accession>
<sequence length="22" mass="2607">MRTWSWGRRCPTGTELSRPDLT</sequence>
<reference evidence="1" key="1">
    <citation type="submission" date="2014-11" db="EMBL/GenBank/DDBJ databases">
        <authorList>
            <person name="Amaro Gonzalez C."/>
        </authorList>
    </citation>
    <scope>NUCLEOTIDE SEQUENCE</scope>
</reference>
<name>A0A0E9XZQ7_ANGAN</name>
<proteinExistence type="predicted"/>